<proteinExistence type="predicted"/>
<evidence type="ECO:0000313" key="2">
    <source>
        <dbReference type="Proteomes" id="UP000678499"/>
    </source>
</evidence>
<organism evidence="1">
    <name type="scientific">Notodromas monacha</name>
    <dbReference type="NCBI Taxonomy" id="399045"/>
    <lineage>
        <taxon>Eukaryota</taxon>
        <taxon>Metazoa</taxon>
        <taxon>Ecdysozoa</taxon>
        <taxon>Arthropoda</taxon>
        <taxon>Crustacea</taxon>
        <taxon>Oligostraca</taxon>
        <taxon>Ostracoda</taxon>
        <taxon>Podocopa</taxon>
        <taxon>Podocopida</taxon>
        <taxon>Cypridocopina</taxon>
        <taxon>Cypridoidea</taxon>
        <taxon>Cyprididae</taxon>
        <taxon>Notodromas</taxon>
    </lineage>
</organism>
<dbReference type="EMBL" id="OA882210">
    <property type="protein sequence ID" value="CAD7273789.1"/>
    <property type="molecule type" value="Genomic_DNA"/>
</dbReference>
<reference evidence="1" key="1">
    <citation type="submission" date="2020-11" db="EMBL/GenBank/DDBJ databases">
        <authorList>
            <person name="Tran Van P."/>
        </authorList>
    </citation>
    <scope>NUCLEOTIDE SEQUENCE</scope>
</reference>
<dbReference type="Proteomes" id="UP000678499">
    <property type="component" value="Unassembled WGS sequence"/>
</dbReference>
<name>A0A7R9G949_9CRUS</name>
<keyword evidence="2" id="KW-1185">Reference proteome</keyword>
<dbReference type="AlphaFoldDB" id="A0A7R9G949"/>
<dbReference type="EMBL" id="CAJPEX010000173">
    <property type="protein sequence ID" value="CAG0913941.1"/>
    <property type="molecule type" value="Genomic_DNA"/>
</dbReference>
<accession>A0A7R9G949</accession>
<protein>
    <submittedName>
        <fullName evidence="1">Uncharacterized protein</fullName>
    </submittedName>
</protein>
<sequence length="92" mass="10418">MLHLLQTQEFQLFCVCFRESVTVFPVRLVKNEAVSNVKKTLVSRVKYRLRDPHPGPHRGEAVPVSVSGVREGVCQVREPQDPQADSHRSVNP</sequence>
<gene>
    <name evidence="1" type="ORF">NMOB1V02_LOCUS1659</name>
</gene>
<evidence type="ECO:0000313" key="1">
    <source>
        <dbReference type="EMBL" id="CAD7273789.1"/>
    </source>
</evidence>